<dbReference type="InterPro" id="IPR018117">
    <property type="entry name" value="C5_DNA_meth_AS"/>
</dbReference>
<evidence type="ECO:0000313" key="21">
    <source>
        <dbReference type="Proteomes" id="UP001165740"/>
    </source>
</evidence>
<dbReference type="InterPro" id="IPR001525">
    <property type="entry name" value="C5_MeTfrase"/>
</dbReference>
<dbReference type="PIRSF" id="PIRSF037404">
    <property type="entry name" value="DNMT1"/>
    <property type="match status" value="1"/>
</dbReference>
<keyword evidence="4 11" id="KW-0949">S-adenosyl-L-methionine</keyword>
<dbReference type="OMA" id="CKEMAPL"/>
<dbReference type="SUPFAM" id="SSF53335">
    <property type="entry name" value="S-adenosyl-L-methionine-dependent methyltransferases"/>
    <property type="match status" value="1"/>
</dbReference>
<dbReference type="GO" id="GO:0032259">
    <property type="term" value="P:methylation"/>
    <property type="evidence" value="ECO:0007669"/>
    <property type="project" value="UniProtKB-KW"/>
</dbReference>
<feature type="region of interest" description="Disordered" evidence="17">
    <location>
        <begin position="1064"/>
        <end position="1102"/>
    </location>
</feature>
<evidence type="ECO:0000256" key="7">
    <source>
        <dbReference type="ARBA" id="ARBA00022771"/>
    </source>
</evidence>
<evidence type="ECO:0000256" key="12">
    <source>
        <dbReference type="PIRSR" id="PIRSR037404-1"/>
    </source>
</evidence>
<keyword evidence="10 11" id="KW-0539">Nucleus</keyword>
<dbReference type="InterPro" id="IPR031303">
    <property type="entry name" value="C5_meth_CS"/>
</dbReference>
<keyword evidence="5" id="KW-0479">Metal-binding</keyword>
<feature type="domain" description="CXXC-type" evidence="19">
    <location>
        <begin position="607"/>
        <end position="653"/>
    </location>
</feature>
<dbReference type="InterPro" id="IPR002857">
    <property type="entry name" value="Znf_CXXC"/>
</dbReference>
<dbReference type="Pfam" id="PF12047">
    <property type="entry name" value="DNMT1-RFD"/>
    <property type="match status" value="1"/>
</dbReference>
<evidence type="ECO:0000256" key="10">
    <source>
        <dbReference type="ARBA" id="ARBA00023242"/>
    </source>
</evidence>
<dbReference type="RefSeq" id="XP_055897415.1">
    <property type="nucleotide sequence ID" value="XM_056041440.1"/>
</dbReference>
<dbReference type="FunFam" id="3.90.120.10:FF:000001">
    <property type="entry name" value="DNA (cytosine-5)-methyltransferase"/>
    <property type="match status" value="1"/>
</dbReference>
<keyword evidence="8" id="KW-0862">Zinc</keyword>
<dbReference type="FunFam" id="3.40.50.150:FF:000036">
    <property type="entry name" value="DNA (cytosine-5)-methyltransferase"/>
    <property type="match status" value="1"/>
</dbReference>
<dbReference type="GO" id="GO:0003682">
    <property type="term" value="F:chromatin binding"/>
    <property type="evidence" value="ECO:0007669"/>
    <property type="project" value="UniProtKB-UniRule"/>
</dbReference>
<dbReference type="EC" id="2.1.1.37" evidence="11"/>
<name>A0A9W3BD95_BIOGL</name>
<dbReference type="GO" id="GO:0003677">
    <property type="term" value="F:DNA binding"/>
    <property type="evidence" value="ECO:0007669"/>
    <property type="project" value="UniProtKB-KW"/>
</dbReference>
<feature type="domain" description="DMAP1-binding" evidence="20">
    <location>
        <begin position="13"/>
        <end position="117"/>
    </location>
</feature>
<dbReference type="InterPro" id="IPR022702">
    <property type="entry name" value="Cytosine_MeTrfase1_RFD"/>
</dbReference>
<reference evidence="22" key="1">
    <citation type="submission" date="2025-08" db="UniProtKB">
        <authorList>
            <consortium name="RefSeq"/>
        </authorList>
    </citation>
    <scope>IDENTIFICATION</scope>
</reference>
<dbReference type="PROSITE" id="PS00095">
    <property type="entry name" value="C5_MTASE_2"/>
    <property type="match status" value="1"/>
</dbReference>
<dbReference type="InterPro" id="IPR010506">
    <property type="entry name" value="DMAP1-bd"/>
</dbReference>
<dbReference type="GO" id="GO:0044027">
    <property type="term" value="P:negative regulation of gene expression via chromosomal CpG island methylation"/>
    <property type="evidence" value="ECO:0007669"/>
    <property type="project" value="TreeGrafter"/>
</dbReference>
<dbReference type="GO" id="GO:0003886">
    <property type="term" value="F:DNA (cytosine-5-)-methyltransferase activity"/>
    <property type="evidence" value="ECO:0007669"/>
    <property type="project" value="UniProtKB-UniRule"/>
</dbReference>
<evidence type="ECO:0000256" key="1">
    <source>
        <dbReference type="ARBA" id="ARBA00004123"/>
    </source>
</evidence>
<gene>
    <name evidence="22" type="primary">LOC106061766</name>
</gene>
<dbReference type="Pfam" id="PF01426">
    <property type="entry name" value="BAH"/>
    <property type="match status" value="2"/>
</dbReference>
<dbReference type="GO" id="GO:0006346">
    <property type="term" value="P:DNA methylation-dependent constitutive heterochromatin formation"/>
    <property type="evidence" value="ECO:0007669"/>
    <property type="project" value="InterPro"/>
</dbReference>
<evidence type="ECO:0000259" key="19">
    <source>
        <dbReference type="PROSITE" id="PS51058"/>
    </source>
</evidence>
<dbReference type="Gene3D" id="3.40.50.150">
    <property type="entry name" value="Vaccinia Virus protein VP39"/>
    <property type="match status" value="1"/>
</dbReference>
<evidence type="ECO:0000256" key="9">
    <source>
        <dbReference type="ARBA" id="ARBA00023125"/>
    </source>
</evidence>
<evidence type="ECO:0000256" key="3">
    <source>
        <dbReference type="ARBA" id="ARBA00022679"/>
    </source>
</evidence>
<dbReference type="GeneID" id="106061766"/>
<dbReference type="NCBIfam" id="TIGR00675">
    <property type="entry name" value="dcm"/>
    <property type="match status" value="1"/>
</dbReference>
<evidence type="ECO:0000256" key="16">
    <source>
        <dbReference type="RuleBase" id="RU000417"/>
    </source>
</evidence>
<feature type="compositionally biased region" description="Basic and acidic residues" evidence="17">
    <location>
        <begin position="200"/>
        <end position="230"/>
    </location>
</feature>
<keyword evidence="6" id="KW-0677">Repeat</keyword>
<comment type="catalytic activity">
    <reaction evidence="11 16">
        <text>a 2'-deoxycytidine in DNA + S-adenosyl-L-methionine = a 5-methyl-2'-deoxycytidine in DNA + S-adenosyl-L-homocysteine + H(+)</text>
        <dbReference type="Rhea" id="RHEA:13681"/>
        <dbReference type="Rhea" id="RHEA-COMP:11369"/>
        <dbReference type="Rhea" id="RHEA-COMP:11370"/>
        <dbReference type="ChEBI" id="CHEBI:15378"/>
        <dbReference type="ChEBI" id="CHEBI:57856"/>
        <dbReference type="ChEBI" id="CHEBI:59789"/>
        <dbReference type="ChEBI" id="CHEBI:85452"/>
        <dbReference type="ChEBI" id="CHEBI:85454"/>
        <dbReference type="EC" id="2.1.1.37"/>
    </reaction>
</comment>
<proteinExistence type="inferred from homology"/>
<feature type="region of interest" description="Disordered" evidence="17">
    <location>
        <begin position="147"/>
        <end position="262"/>
    </location>
</feature>
<dbReference type="PANTHER" id="PTHR10629">
    <property type="entry name" value="CYTOSINE-SPECIFIC METHYLTRANSFERASE"/>
    <property type="match status" value="1"/>
</dbReference>
<dbReference type="Gene3D" id="2.30.30.490">
    <property type="match status" value="2"/>
</dbReference>
<keyword evidence="2 11" id="KW-0489">Methyltransferase</keyword>
<keyword evidence="21" id="KW-1185">Reference proteome</keyword>
<feature type="compositionally biased region" description="Polar residues" evidence="17">
    <location>
        <begin position="169"/>
        <end position="197"/>
    </location>
</feature>
<feature type="domain" description="BAH" evidence="18">
    <location>
        <begin position="721"/>
        <end position="848"/>
    </location>
</feature>
<dbReference type="InterPro" id="IPR001025">
    <property type="entry name" value="BAH_dom"/>
</dbReference>
<dbReference type="PRINTS" id="PR00105">
    <property type="entry name" value="C5METTRFRASE"/>
</dbReference>
<dbReference type="Gene3D" id="1.10.10.2230">
    <property type="match status" value="1"/>
</dbReference>
<accession>A0A9W3BD95</accession>
<evidence type="ECO:0000256" key="8">
    <source>
        <dbReference type="ARBA" id="ARBA00022833"/>
    </source>
</evidence>
<dbReference type="InterPro" id="IPR050390">
    <property type="entry name" value="C5-Methyltransferase"/>
</dbReference>
<evidence type="ECO:0000256" key="13">
    <source>
        <dbReference type="PROSITE-ProRule" id="PRU00509"/>
    </source>
</evidence>
<keyword evidence="7 13" id="KW-0863">Zinc-finger</keyword>
<evidence type="ECO:0000256" key="15">
    <source>
        <dbReference type="RuleBase" id="RU000416"/>
    </source>
</evidence>
<organism evidence="21 22">
    <name type="scientific">Biomphalaria glabrata</name>
    <name type="common">Bloodfluke planorb</name>
    <name type="synonym">Freshwater snail</name>
    <dbReference type="NCBI Taxonomy" id="6526"/>
    <lineage>
        <taxon>Eukaryota</taxon>
        <taxon>Metazoa</taxon>
        <taxon>Spiralia</taxon>
        <taxon>Lophotrochozoa</taxon>
        <taxon>Mollusca</taxon>
        <taxon>Gastropoda</taxon>
        <taxon>Heterobranchia</taxon>
        <taxon>Euthyneura</taxon>
        <taxon>Panpulmonata</taxon>
        <taxon>Hygrophila</taxon>
        <taxon>Lymnaeoidea</taxon>
        <taxon>Planorbidae</taxon>
        <taxon>Biomphalaria</taxon>
    </lineage>
</organism>
<feature type="compositionally biased region" description="Basic and acidic residues" evidence="17">
    <location>
        <begin position="1088"/>
        <end position="1102"/>
    </location>
</feature>
<evidence type="ECO:0000256" key="4">
    <source>
        <dbReference type="ARBA" id="ARBA00022691"/>
    </source>
</evidence>
<feature type="active site" evidence="12 14">
    <location>
        <position position="1195"/>
    </location>
</feature>
<sequence>MPSSIDDADSCTSKLDLDEECTNRLKLIENEFQDGDITLKGYWKKKYSILEKVLPGKLRSEVENLRQEFEGGDITEKGYYKKLESIIEDFLEQTKDNVCKLIQNSVDTTGDNSVNTNGNCSMPLVRKETEVSKQNIVEIKCDNELKQNGHHQSQVCESKMEVDEAESGSEVTSLPEKQSDNDTTQIESVNTNDNSPAKKSKSESGSDEKLTKSKAAKERNSSTFKEERTPSRTSRRLSSKKDEKQPTILSMMNAKPKTENVASDKMEDVVLDNVKDDFIEADDDTQGSAKRIKLQKDYRRKSDGVNSVFSPSPAKALPLRCNECLKYLDDPDLKLFPGDADEAVEEMIALTDPKLSLYTGDEDHDKMAEDRPQHKITNFSVYDKNTHLCAFDTGLIERNKYLFFSGVLKPIFEEDSSPEGGVPCRNMGPINEWFVSGFDGGENALIGFSTGFAEYILMQPSEAYAPFIDQMKVKVHMSKIVIEFLSNNPDALYEDLLNKIQTTVPPAGLTSFSEDSLLRHAQFIVDQVQSYDDAAENDEFLLITTPCMRALIKLAGVTLGKRRQLAKEVNRMKMKKEKQVHTKATVTPLVHSIFDSIFQGQIIDEAVKTKKQRCGICEICQQPDCGKCTACKDMTKFGGTGRAKQACKERRCPYMAVKSAEDDDLEEETEIDKEIEEEKCISTAPKHKAAKNIKTQVQWIGDSINEKGKRMYYSKAMLNEFEIAPGDYVSVTPSDPTEPYFIAQIQYLYEDASGKYAHINWLYRGSETVLGEASDPLELFISNDCNDNDLVTIHNKVTVIQKTVPIDWNMKGGIDNPDEDSVVKEDDGKSFYYQKFYDPEFGRFEDPPVLKCAEGQIVCSCCERVELHKKLMETSLGTKAEVDNAQSGYTYYSSVSKDGDTYKVGDCCYLDPEAFIFSIKHPKVAPRTTKDKHIDEDIYPEAYRKSEYVKGSNDDCPEPFRVARIVEIFVKQDKNKQSDVQDVKIKVNKFYRIENTHKGQQAVYHSDLNKLYWSDEQVTVTISYIRGKCTVMYQENLLESLDDYFLGTSDRFYFNESYNSQSREFEDPPRIARLMGSKGKGKGKGKGKSSDKQDTQTEESKKVEIHKLRTLDVFAGCGGLSEGLHQAGMAETRWAIEKEQPAAQAFRLNNPGCVVFTDDCNLLLQRVMQGEKTNELGQKLPQKGDVELLCGGPPCQGFSGMNRFNSRDYSKFKNSLIASYLSYCDYFRPRFFLLENVRNFVSFKRSMVLKLTLRSLLRMGYQCTFGVLQAGSYGVAQTRRRAIILAAAPGEKLPMFPEPMHTFAPRAMQLSVMVDEKKFVSNIKNTSSTPYRTITVRDAMSDLPEVKNGAKAEEISYKGDPETHFQRLIRGNQHQPILRDHICKEMNPLVAARMMHIPLAPGSDWRDLPNLELRLSDGNKTKKLLYPYKDKRNGNGSNGQLRGVCTCATGKACEPLDRQFNTLIPWCLPHTGNRHNHWAGLYGRLDWDGFFSTTITNPEPMGKQGRVLHPEQHRVVSVRECARSQGFPDTYRFFGNILDKHRQVGNAVPPPLGRAIGLEIKKCLVWKESLEHPTPGKEEAISVVDLDTEEKIVLHKEGGSGSSS</sequence>
<dbReference type="InterPro" id="IPR029063">
    <property type="entry name" value="SAM-dependent_MTases_sf"/>
</dbReference>
<evidence type="ECO:0000259" key="20">
    <source>
        <dbReference type="PROSITE" id="PS51912"/>
    </source>
</evidence>
<evidence type="ECO:0000256" key="14">
    <source>
        <dbReference type="PROSITE-ProRule" id="PRU01016"/>
    </source>
</evidence>
<evidence type="ECO:0000256" key="11">
    <source>
        <dbReference type="PIRNR" id="PIRNR037404"/>
    </source>
</evidence>
<protein>
    <recommendedName>
        <fullName evidence="11">DNA (cytosine-5)-methyltransferase</fullName>
        <ecNumber evidence="11">2.1.1.37</ecNumber>
    </recommendedName>
</protein>
<keyword evidence="9 11" id="KW-0238">DNA-binding</keyword>
<dbReference type="SMART" id="SM00439">
    <property type="entry name" value="BAH"/>
    <property type="match status" value="2"/>
</dbReference>
<dbReference type="GO" id="GO:0008270">
    <property type="term" value="F:zinc ion binding"/>
    <property type="evidence" value="ECO:0007669"/>
    <property type="project" value="UniProtKB-KW"/>
</dbReference>
<evidence type="ECO:0000256" key="6">
    <source>
        <dbReference type="ARBA" id="ARBA00022737"/>
    </source>
</evidence>
<comment type="subcellular location">
    <subcellularLocation>
        <location evidence="1 11">Nucleus</location>
    </subcellularLocation>
</comment>
<dbReference type="Proteomes" id="UP001165740">
    <property type="component" value="Chromosome 9"/>
</dbReference>
<feature type="domain" description="BAH" evidence="18">
    <location>
        <begin position="941"/>
        <end position="1069"/>
    </location>
</feature>
<dbReference type="PROSITE" id="PS00094">
    <property type="entry name" value="C5_MTASE_1"/>
    <property type="match status" value="1"/>
</dbReference>
<dbReference type="GO" id="GO:0005634">
    <property type="term" value="C:nucleus"/>
    <property type="evidence" value="ECO:0007669"/>
    <property type="project" value="UniProtKB-SubCell"/>
</dbReference>
<dbReference type="PROSITE" id="PS51038">
    <property type="entry name" value="BAH"/>
    <property type="match status" value="2"/>
</dbReference>
<keyword evidence="3 11" id="KW-0808">Transferase</keyword>
<dbReference type="Gene3D" id="3.90.120.10">
    <property type="entry name" value="DNA Methylase, subunit A, domain 2"/>
    <property type="match status" value="1"/>
</dbReference>
<dbReference type="FunFam" id="1.10.10.2230:FF:000001">
    <property type="entry name" value="DNA (cytosine-5)-methyltransferase"/>
    <property type="match status" value="1"/>
</dbReference>
<evidence type="ECO:0000256" key="17">
    <source>
        <dbReference type="SAM" id="MobiDB-lite"/>
    </source>
</evidence>
<evidence type="ECO:0000256" key="5">
    <source>
        <dbReference type="ARBA" id="ARBA00022723"/>
    </source>
</evidence>
<evidence type="ECO:0000256" key="2">
    <source>
        <dbReference type="ARBA" id="ARBA00022603"/>
    </source>
</evidence>
<evidence type="ECO:0000259" key="18">
    <source>
        <dbReference type="PROSITE" id="PS51038"/>
    </source>
</evidence>
<dbReference type="PROSITE" id="PS51058">
    <property type="entry name" value="ZF_CXXC"/>
    <property type="match status" value="1"/>
</dbReference>
<comment type="similarity">
    <text evidence="11 14 15">Belongs to the class I-like SAM-binding methyltransferase superfamily. C5-methyltransferase family.</text>
</comment>
<dbReference type="Pfam" id="PF00145">
    <property type="entry name" value="DNA_methylase"/>
    <property type="match status" value="1"/>
</dbReference>
<dbReference type="OrthoDB" id="5376140at2759"/>
<evidence type="ECO:0000313" key="22">
    <source>
        <dbReference type="RefSeq" id="XP_055897415.1"/>
    </source>
</evidence>
<dbReference type="PROSITE" id="PS51912">
    <property type="entry name" value="DMAP1_BIND"/>
    <property type="match status" value="1"/>
</dbReference>
<dbReference type="InterPro" id="IPR043151">
    <property type="entry name" value="BAH_sf"/>
</dbReference>
<dbReference type="PROSITE" id="PS51679">
    <property type="entry name" value="SAM_MT_C5"/>
    <property type="match status" value="1"/>
</dbReference>
<dbReference type="CDD" id="cd04760">
    <property type="entry name" value="BAH_Dnmt1_I"/>
    <property type="match status" value="1"/>
</dbReference>
<dbReference type="Pfam" id="PF02008">
    <property type="entry name" value="zf-CXXC"/>
    <property type="match status" value="1"/>
</dbReference>
<dbReference type="PANTHER" id="PTHR10629:SF52">
    <property type="entry name" value="DNA (CYTOSINE-5)-METHYLTRANSFERASE 1"/>
    <property type="match status" value="1"/>
</dbReference>